<evidence type="ECO:0000313" key="1">
    <source>
        <dbReference type="EMBL" id="RWR88691.1"/>
    </source>
</evidence>
<sequence>MSRKNVSALQVLDLSINRLTGEVQAKFRHHRSPPKGRLYEGGKLLDRILSRFILDFIVLEFFTPILPTLLNSGRARDIVEVGRRRVPRRRFEECDNGNRKHDISNTAAQATAIVGLVAIEEKR</sequence>
<gene>
    <name evidence="1" type="ORF">CKAN_01772500</name>
</gene>
<evidence type="ECO:0000313" key="2">
    <source>
        <dbReference type="Proteomes" id="UP000283530"/>
    </source>
</evidence>
<dbReference type="AlphaFoldDB" id="A0A443PD71"/>
<protein>
    <submittedName>
        <fullName evidence="1">Uncharacterized protein</fullName>
    </submittedName>
</protein>
<reference evidence="1 2" key="1">
    <citation type="journal article" date="2019" name="Nat. Plants">
        <title>Stout camphor tree genome fills gaps in understanding of flowering plant genome evolution.</title>
        <authorList>
            <person name="Chaw S.M."/>
            <person name="Liu Y.C."/>
            <person name="Wu Y.W."/>
            <person name="Wang H.Y."/>
            <person name="Lin C.I."/>
            <person name="Wu C.S."/>
            <person name="Ke H.M."/>
            <person name="Chang L.Y."/>
            <person name="Hsu C.Y."/>
            <person name="Yang H.T."/>
            <person name="Sudianto E."/>
            <person name="Hsu M.H."/>
            <person name="Wu K.P."/>
            <person name="Wang L.N."/>
            <person name="Leebens-Mack J.H."/>
            <person name="Tsai I.J."/>
        </authorList>
    </citation>
    <scope>NUCLEOTIDE SEQUENCE [LARGE SCALE GENOMIC DNA]</scope>
    <source>
        <strain evidence="2">cv. Chaw 1501</strain>
        <tissue evidence="1">Young leaves</tissue>
    </source>
</reference>
<keyword evidence="2" id="KW-1185">Reference proteome</keyword>
<accession>A0A443PD71</accession>
<dbReference type="EMBL" id="QPKB01000007">
    <property type="protein sequence ID" value="RWR88691.1"/>
    <property type="molecule type" value="Genomic_DNA"/>
</dbReference>
<dbReference type="Proteomes" id="UP000283530">
    <property type="component" value="Unassembled WGS sequence"/>
</dbReference>
<proteinExistence type="predicted"/>
<name>A0A443PD71_9MAGN</name>
<comment type="caution">
    <text evidence="1">The sequence shown here is derived from an EMBL/GenBank/DDBJ whole genome shotgun (WGS) entry which is preliminary data.</text>
</comment>
<organism evidence="1 2">
    <name type="scientific">Cinnamomum micranthum f. kanehirae</name>
    <dbReference type="NCBI Taxonomy" id="337451"/>
    <lineage>
        <taxon>Eukaryota</taxon>
        <taxon>Viridiplantae</taxon>
        <taxon>Streptophyta</taxon>
        <taxon>Embryophyta</taxon>
        <taxon>Tracheophyta</taxon>
        <taxon>Spermatophyta</taxon>
        <taxon>Magnoliopsida</taxon>
        <taxon>Magnoliidae</taxon>
        <taxon>Laurales</taxon>
        <taxon>Lauraceae</taxon>
        <taxon>Cinnamomum</taxon>
    </lineage>
</organism>